<feature type="compositionally biased region" description="Polar residues" evidence="1">
    <location>
        <begin position="1"/>
        <end position="12"/>
    </location>
</feature>
<feature type="domain" description="N-acetyltransferase" evidence="2">
    <location>
        <begin position="33"/>
        <end position="183"/>
    </location>
</feature>
<protein>
    <submittedName>
        <fullName evidence="3">GNAT family N-acetyltransferase</fullName>
        <ecNumber evidence="3">2.3.1.-</ecNumber>
    </submittedName>
</protein>
<dbReference type="Gene3D" id="3.30.470.20">
    <property type="entry name" value="ATP-grasp fold, B domain"/>
    <property type="match status" value="1"/>
</dbReference>
<dbReference type="Pfam" id="PF13549">
    <property type="entry name" value="ATP-grasp_5"/>
    <property type="match status" value="1"/>
</dbReference>
<dbReference type="PROSITE" id="PS51186">
    <property type="entry name" value="GNAT"/>
    <property type="match status" value="1"/>
</dbReference>
<dbReference type="SUPFAM" id="SSF51735">
    <property type="entry name" value="NAD(P)-binding Rossmann-fold domains"/>
    <property type="match status" value="1"/>
</dbReference>
<dbReference type="InterPro" id="IPR003781">
    <property type="entry name" value="CoA-bd"/>
</dbReference>
<evidence type="ECO:0000313" key="3">
    <source>
        <dbReference type="EMBL" id="MEK6466337.1"/>
    </source>
</evidence>
<dbReference type="InterPro" id="IPR036291">
    <property type="entry name" value="NAD(P)-bd_dom_sf"/>
</dbReference>
<dbReference type="SUPFAM" id="SSF52210">
    <property type="entry name" value="Succinyl-CoA synthetase domains"/>
    <property type="match status" value="2"/>
</dbReference>
<gene>
    <name evidence="3" type="ORF">WG925_21555</name>
</gene>
<evidence type="ECO:0000259" key="2">
    <source>
        <dbReference type="PROSITE" id="PS51186"/>
    </source>
</evidence>
<proteinExistence type="predicted"/>
<dbReference type="RefSeq" id="WP_346104421.1">
    <property type="nucleotide sequence ID" value="NZ_BAAAOD010000035.1"/>
</dbReference>
<feature type="region of interest" description="Disordered" evidence="1">
    <location>
        <begin position="1"/>
        <end position="23"/>
    </location>
</feature>
<feature type="region of interest" description="Disordered" evidence="1">
    <location>
        <begin position="162"/>
        <end position="189"/>
    </location>
</feature>
<evidence type="ECO:0000256" key="1">
    <source>
        <dbReference type="SAM" id="MobiDB-lite"/>
    </source>
</evidence>
<dbReference type="InterPro" id="IPR016181">
    <property type="entry name" value="Acyl_CoA_acyltransferase"/>
</dbReference>
<dbReference type="Gene3D" id="3.40.50.720">
    <property type="entry name" value="NAD(P)-binding Rossmann-like Domain"/>
    <property type="match status" value="1"/>
</dbReference>
<dbReference type="Proteomes" id="UP001367513">
    <property type="component" value="Unassembled WGS sequence"/>
</dbReference>
<dbReference type="Gene3D" id="3.40.630.30">
    <property type="match status" value="1"/>
</dbReference>
<dbReference type="SUPFAM" id="SSF55729">
    <property type="entry name" value="Acyl-CoA N-acyltransferases (Nat)"/>
    <property type="match status" value="1"/>
</dbReference>
<dbReference type="SUPFAM" id="SSF56059">
    <property type="entry name" value="Glutathione synthetase ATP-binding domain-like"/>
    <property type="match status" value="1"/>
</dbReference>
<dbReference type="SMART" id="SM00881">
    <property type="entry name" value="CoA_binding"/>
    <property type="match status" value="1"/>
</dbReference>
<comment type="caution">
    <text evidence="3">The sequence shown here is derived from an EMBL/GenBank/DDBJ whole genome shotgun (WGS) entry which is preliminary data.</text>
</comment>
<dbReference type="InterPro" id="IPR016102">
    <property type="entry name" value="Succinyl-CoA_synth-like"/>
</dbReference>
<dbReference type="InterPro" id="IPR032875">
    <property type="entry name" value="Succ_CoA_lig_flav_dom"/>
</dbReference>
<accession>A0ABU9ALC1</accession>
<dbReference type="Pfam" id="PF13380">
    <property type="entry name" value="CoA_binding_2"/>
    <property type="match status" value="1"/>
</dbReference>
<sequence length="871" mass="87331">MGVPASATTRSGDPSEPVADRGHDVLLGDGRRAVVRPLDRSDLPAVTALHTGLDTTDRHFRYLSASAPDPRRTARSVLASTGHAVGVFEAGELLGVAHYVPVPDGSTAEFAVLVAPAARHRGAGTLLMEALAGAATAAGLATLTGEVASDNAPMMRVLTDLGRPLRTRPDGPVTHVRLETGDPTPLSDDPHWSRVSAASAISLTPVLAPASVAVVGASRRPGTVGRAVLDRIRRGGFSGPLAVVNPRGTPAPDLPWAGTVGELGTVPDLAVLCVPADAVVPVAEDCGRAGVGALLVLTSGVTGADAGRLAAVCAHHRMRLVGPNCLGLVDTAPGVALDATFATTAPAGEIGVAAQSGGIAVALGHELAAAGLGISSLVSTGDALDVAADDLLAWWAHDGRTRGAVLYLESARRPHEFAAVARRAARTMPVVVIPSGSSDAGRRAAASHTASTATPRTARDALYRQAGLLLARDPREAVQMLATLQSAPLPAGPRVGIVSNAGGLGVLAADACTDAGLQVARMEAGTRFALAGILPATAAVGGPVDTTAVVGARAFARAVTVVAHDPGVDAVVVTGVPTDLGDPLAEIGDAAGEPVPVVVVAPGGSRPRDRVPVHDDVTSAAAAVAAGVRRGHWLRHAADPVPALLRTDTTRAHAAVAGAGEGWLDPLGVLELLGAAGIPAAPVARVRTADGAVQRWRAAGGPVALKAEATGLLHKGAAGGVVLDVDSEDGVRAAVGRFAARFGDTLRGVLVQPMVSGGDEVLVGATVDAVVGPVLTVGPGGSATDAVGGRSHLLAVASPADADGAVADSALGPRLAAQGRAAVRDVLLRWGWLVRTVPRMVEAEINPLVLRPDGRGGVGATAVDARIRMRG</sequence>
<dbReference type="Pfam" id="PF00583">
    <property type="entry name" value="Acetyltransf_1"/>
    <property type="match status" value="1"/>
</dbReference>
<name>A0ABU9ALC1_PSEA5</name>
<keyword evidence="3" id="KW-0012">Acyltransferase</keyword>
<dbReference type="EC" id="2.3.1.-" evidence="3"/>
<dbReference type="Gene3D" id="3.40.50.261">
    <property type="entry name" value="Succinyl-CoA synthetase domains"/>
    <property type="match status" value="2"/>
</dbReference>
<dbReference type="Pfam" id="PF19045">
    <property type="entry name" value="Ligase_CoA_2"/>
    <property type="match status" value="1"/>
</dbReference>
<dbReference type="PANTHER" id="PTHR42793:SF1">
    <property type="entry name" value="PEPTIDYL-LYSINE N-ACETYLTRANSFERASE PATZ"/>
    <property type="match status" value="1"/>
</dbReference>
<dbReference type="Pfam" id="PF13607">
    <property type="entry name" value="Succ_CoA_lig"/>
    <property type="match status" value="1"/>
</dbReference>
<keyword evidence="4" id="KW-1185">Reference proteome</keyword>
<evidence type="ECO:0000313" key="4">
    <source>
        <dbReference type="Proteomes" id="UP001367513"/>
    </source>
</evidence>
<dbReference type="EMBL" id="JBBPIX010000013">
    <property type="protein sequence ID" value="MEK6466337.1"/>
    <property type="molecule type" value="Genomic_DNA"/>
</dbReference>
<dbReference type="InterPro" id="IPR013815">
    <property type="entry name" value="ATP_grasp_subdomain_1"/>
</dbReference>
<feature type="region of interest" description="Disordered" evidence="1">
    <location>
        <begin position="437"/>
        <end position="456"/>
    </location>
</feature>
<reference evidence="3 4" key="1">
    <citation type="submission" date="2024-03" db="EMBL/GenBank/DDBJ databases">
        <title>Draft genome sequence of Pseudonocardia carboxydivorans JCM 14827.</title>
        <authorList>
            <person name="Duangmal K."/>
        </authorList>
    </citation>
    <scope>NUCLEOTIDE SEQUENCE [LARGE SCALE GENOMIC DNA]</scope>
    <source>
        <strain evidence="3 4">JCM 14827</strain>
    </source>
</reference>
<organism evidence="3 4">
    <name type="scientific">Pseudonocardia alni subsp. carboxydivorans</name>
    <dbReference type="NCBI Taxonomy" id="415010"/>
    <lineage>
        <taxon>Bacteria</taxon>
        <taxon>Bacillati</taxon>
        <taxon>Actinomycetota</taxon>
        <taxon>Actinomycetes</taxon>
        <taxon>Pseudonocardiales</taxon>
        <taxon>Pseudonocardiaceae</taxon>
        <taxon>Pseudonocardia</taxon>
    </lineage>
</organism>
<keyword evidence="3" id="KW-0808">Transferase</keyword>
<dbReference type="Gene3D" id="3.30.1490.20">
    <property type="entry name" value="ATP-grasp fold, A domain"/>
    <property type="match status" value="1"/>
</dbReference>
<dbReference type="GO" id="GO:0016746">
    <property type="term" value="F:acyltransferase activity"/>
    <property type="evidence" value="ECO:0007669"/>
    <property type="project" value="UniProtKB-KW"/>
</dbReference>
<dbReference type="InterPro" id="IPR043938">
    <property type="entry name" value="Ligase_CoA_dom"/>
</dbReference>
<dbReference type="PANTHER" id="PTHR42793">
    <property type="entry name" value="COA BINDING DOMAIN CONTAINING PROTEIN"/>
    <property type="match status" value="1"/>
</dbReference>
<dbReference type="InterPro" id="IPR000182">
    <property type="entry name" value="GNAT_dom"/>
</dbReference>